<accession>A0ABW9GYJ0</accession>
<dbReference type="PANTHER" id="PTHR11364">
    <property type="entry name" value="THIOSULFATE SULFERTANSFERASE"/>
    <property type="match status" value="1"/>
</dbReference>
<keyword evidence="2" id="KW-0677">Repeat</keyword>
<dbReference type="RefSeq" id="WP_408977276.1">
    <property type="nucleotide sequence ID" value="NZ_JBJUVG010000005.1"/>
</dbReference>
<dbReference type="SMART" id="SM00450">
    <property type="entry name" value="RHOD"/>
    <property type="match status" value="2"/>
</dbReference>
<comment type="caution">
    <text evidence="4">The sequence shown here is derived from an EMBL/GenBank/DDBJ whole genome shotgun (WGS) entry which is preliminary data.</text>
</comment>
<dbReference type="GO" id="GO:0016740">
    <property type="term" value="F:transferase activity"/>
    <property type="evidence" value="ECO:0007669"/>
    <property type="project" value="UniProtKB-KW"/>
</dbReference>
<keyword evidence="5" id="KW-1185">Reference proteome</keyword>
<dbReference type="Proteomes" id="UP001631949">
    <property type="component" value="Unassembled WGS sequence"/>
</dbReference>
<dbReference type="InterPro" id="IPR001763">
    <property type="entry name" value="Rhodanese-like_dom"/>
</dbReference>
<name>A0ABW9GYJ0_9FIRM</name>
<evidence type="ECO:0000313" key="4">
    <source>
        <dbReference type="EMBL" id="MFM9413659.1"/>
    </source>
</evidence>
<dbReference type="Pfam" id="PF00581">
    <property type="entry name" value="Rhodanese"/>
    <property type="match status" value="2"/>
</dbReference>
<keyword evidence="1 4" id="KW-0808">Transferase</keyword>
<dbReference type="InterPro" id="IPR001307">
    <property type="entry name" value="Thiosulphate_STrfase_CS"/>
</dbReference>
<dbReference type="EMBL" id="JBJUVG010000005">
    <property type="protein sequence ID" value="MFM9413659.1"/>
    <property type="molecule type" value="Genomic_DNA"/>
</dbReference>
<reference evidence="4 5" key="1">
    <citation type="journal article" date="2016" name="Int. J. Syst. Evol. Microbiol.">
        <title>Peptococcus simiae sp. nov., isolated from rhesus macaque faeces and emended description of the genus Peptococcus.</title>
        <authorList>
            <person name="Shkoporov A.N."/>
            <person name="Efimov B.A."/>
            <person name="Kondova I."/>
            <person name="Ouwerling B."/>
            <person name="Chaplin A.V."/>
            <person name="Shcherbakova V.A."/>
            <person name="Langermans J.A.M."/>
        </authorList>
    </citation>
    <scope>NUCLEOTIDE SEQUENCE [LARGE SCALE GENOMIC DNA]</scope>
    <source>
        <strain evidence="4 5">M108</strain>
    </source>
</reference>
<dbReference type="SUPFAM" id="SSF52821">
    <property type="entry name" value="Rhodanese/Cell cycle control phosphatase"/>
    <property type="match status" value="2"/>
</dbReference>
<feature type="domain" description="Rhodanese" evidence="3">
    <location>
        <begin position="164"/>
        <end position="273"/>
    </location>
</feature>
<evidence type="ECO:0000313" key="5">
    <source>
        <dbReference type="Proteomes" id="UP001631949"/>
    </source>
</evidence>
<dbReference type="PROSITE" id="PS50206">
    <property type="entry name" value="RHODANESE_3"/>
    <property type="match status" value="2"/>
</dbReference>
<dbReference type="Gene3D" id="3.40.250.10">
    <property type="entry name" value="Rhodanese-like domain"/>
    <property type="match status" value="2"/>
</dbReference>
<evidence type="ECO:0000259" key="3">
    <source>
        <dbReference type="PROSITE" id="PS50206"/>
    </source>
</evidence>
<evidence type="ECO:0000256" key="1">
    <source>
        <dbReference type="ARBA" id="ARBA00022679"/>
    </source>
</evidence>
<evidence type="ECO:0000256" key="2">
    <source>
        <dbReference type="ARBA" id="ARBA00022737"/>
    </source>
</evidence>
<dbReference type="EC" id="2.8.1.-" evidence="4"/>
<organism evidence="4 5">
    <name type="scientific">Peptococcus simiae</name>
    <dbReference type="NCBI Taxonomy" id="1643805"/>
    <lineage>
        <taxon>Bacteria</taxon>
        <taxon>Bacillati</taxon>
        <taxon>Bacillota</taxon>
        <taxon>Clostridia</taxon>
        <taxon>Eubacteriales</taxon>
        <taxon>Peptococcaceae</taxon>
        <taxon>Peptococcus</taxon>
    </lineage>
</organism>
<dbReference type="InterPro" id="IPR036873">
    <property type="entry name" value="Rhodanese-like_dom_sf"/>
</dbReference>
<dbReference type="PROSITE" id="PS00380">
    <property type="entry name" value="RHODANESE_1"/>
    <property type="match status" value="1"/>
</dbReference>
<proteinExistence type="predicted"/>
<protein>
    <submittedName>
        <fullName evidence="4">Sulfurtransferase</fullName>
        <ecNumber evidence="4">2.8.1.-</ecNumber>
    </submittedName>
</protein>
<dbReference type="CDD" id="cd01449">
    <property type="entry name" value="TST_Repeat_2"/>
    <property type="match status" value="1"/>
</dbReference>
<dbReference type="CDD" id="cd01448">
    <property type="entry name" value="TST_Repeat_1"/>
    <property type="match status" value="1"/>
</dbReference>
<gene>
    <name evidence="4" type="ORF">ACKQTC_04685</name>
</gene>
<feature type="domain" description="Rhodanese" evidence="3">
    <location>
        <begin position="13"/>
        <end position="133"/>
    </location>
</feature>
<dbReference type="InterPro" id="IPR045078">
    <property type="entry name" value="TST/MPST-like"/>
</dbReference>
<dbReference type="PANTHER" id="PTHR11364:SF27">
    <property type="entry name" value="SULFURTRANSFERASE"/>
    <property type="match status" value="1"/>
</dbReference>
<sequence length="279" mass="30839">MDLFITAEALRDHFDEVTVFDLRFLLEDLSYHRVVYEEGHIPGAFYLDFEDDLSDPKGDFGGDHPFLLPEDFARLLEGFGLKDDSTVVLYDEESLMSAARFIYQSQFAGLSIKIHILKGGYGAWLAAGGEEETAIPKAPGGGHLSIQPRPDLICKQDTVKEKMDDPTSLLIDSRAPQRYLGQVEPRYRIAGHIPGAVNYFFKDVIAEDGGLKDRAYLEDHFAGLDKYDDIILSCGSGGSACVNSLALQALGIPHRLYNGSYSEWVANPDNPVNTGEEGK</sequence>